<proteinExistence type="predicted"/>
<evidence type="ECO:0000256" key="1">
    <source>
        <dbReference type="SAM" id="MobiDB-lite"/>
    </source>
</evidence>
<feature type="compositionally biased region" description="Polar residues" evidence="1">
    <location>
        <begin position="1"/>
        <end position="17"/>
    </location>
</feature>
<feature type="region of interest" description="Disordered" evidence="1">
    <location>
        <begin position="64"/>
        <end position="105"/>
    </location>
</feature>
<gene>
    <name evidence="2" type="ORF">HZH66_005512</name>
</gene>
<evidence type="ECO:0000313" key="2">
    <source>
        <dbReference type="EMBL" id="KAF7400328.1"/>
    </source>
</evidence>
<protein>
    <submittedName>
        <fullName evidence="2">Uncharacterized protein</fullName>
    </submittedName>
</protein>
<dbReference type="AlphaFoldDB" id="A0A834K4X8"/>
<name>A0A834K4X8_VESVU</name>
<accession>A0A834K4X8</accession>
<feature type="region of interest" description="Disordered" evidence="1">
    <location>
        <begin position="1"/>
        <end position="44"/>
    </location>
</feature>
<reference evidence="2" key="1">
    <citation type="journal article" date="2020" name="G3 (Bethesda)">
        <title>High-Quality Assemblies for Three Invasive Social Wasps from the &lt;i&gt;Vespula&lt;/i&gt; Genus.</title>
        <authorList>
            <person name="Harrop T.W.R."/>
            <person name="Guhlin J."/>
            <person name="McLaughlin G.M."/>
            <person name="Permina E."/>
            <person name="Stockwell P."/>
            <person name="Gilligan J."/>
            <person name="Le Lec M.F."/>
            <person name="Gruber M.A.M."/>
            <person name="Quinn O."/>
            <person name="Lovegrove M."/>
            <person name="Duncan E.J."/>
            <person name="Remnant E.J."/>
            <person name="Van Eeckhoven J."/>
            <person name="Graham B."/>
            <person name="Knapp R.A."/>
            <person name="Langford K.W."/>
            <person name="Kronenberg Z."/>
            <person name="Press M.O."/>
            <person name="Eacker S.M."/>
            <person name="Wilson-Rankin E.E."/>
            <person name="Purcell J."/>
            <person name="Lester P.J."/>
            <person name="Dearden P.K."/>
        </authorList>
    </citation>
    <scope>NUCLEOTIDE SEQUENCE</scope>
    <source>
        <strain evidence="2">Marl-1</strain>
    </source>
</reference>
<dbReference type="EMBL" id="JACSEA010000005">
    <property type="protein sequence ID" value="KAF7400328.1"/>
    <property type="molecule type" value="Genomic_DNA"/>
</dbReference>
<keyword evidence="3" id="KW-1185">Reference proteome</keyword>
<dbReference type="Proteomes" id="UP000614350">
    <property type="component" value="Unassembled WGS sequence"/>
</dbReference>
<sequence length="105" mass="10911">MRTRPNSEQDCTSNCQKGNKRKRAQEASRRNKSIESTKCDSQLQEKVEDSKKVYNCLPRLSVLLQRDGGGSGGDSNGDGGGGGGGGGGSGSGGDDDGEGRGWSPF</sequence>
<evidence type="ECO:0000313" key="3">
    <source>
        <dbReference type="Proteomes" id="UP000614350"/>
    </source>
</evidence>
<feature type="compositionally biased region" description="Gly residues" evidence="1">
    <location>
        <begin position="67"/>
        <end position="92"/>
    </location>
</feature>
<feature type="compositionally biased region" description="Basic and acidic residues" evidence="1">
    <location>
        <begin position="24"/>
        <end position="44"/>
    </location>
</feature>
<comment type="caution">
    <text evidence="2">The sequence shown here is derived from an EMBL/GenBank/DDBJ whole genome shotgun (WGS) entry which is preliminary data.</text>
</comment>
<organism evidence="2 3">
    <name type="scientific">Vespula vulgaris</name>
    <name type="common">Yellow jacket</name>
    <name type="synonym">Wasp</name>
    <dbReference type="NCBI Taxonomy" id="7454"/>
    <lineage>
        <taxon>Eukaryota</taxon>
        <taxon>Metazoa</taxon>
        <taxon>Ecdysozoa</taxon>
        <taxon>Arthropoda</taxon>
        <taxon>Hexapoda</taxon>
        <taxon>Insecta</taxon>
        <taxon>Pterygota</taxon>
        <taxon>Neoptera</taxon>
        <taxon>Endopterygota</taxon>
        <taxon>Hymenoptera</taxon>
        <taxon>Apocrita</taxon>
        <taxon>Aculeata</taxon>
        <taxon>Vespoidea</taxon>
        <taxon>Vespidae</taxon>
        <taxon>Vespinae</taxon>
        <taxon>Vespula</taxon>
    </lineage>
</organism>